<dbReference type="OrthoDB" id="19619at2759"/>
<accession>A0A6A6W424</accession>
<proteinExistence type="predicted"/>
<dbReference type="AlphaFoldDB" id="A0A6A6W424"/>
<dbReference type="GeneID" id="54489282"/>
<organism evidence="1 2">
    <name type="scientific">Pseudovirgaria hyperparasitica</name>
    <dbReference type="NCBI Taxonomy" id="470096"/>
    <lineage>
        <taxon>Eukaryota</taxon>
        <taxon>Fungi</taxon>
        <taxon>Dikarya</taxon>
        <taxon>Ascomycota</taxon>
        <taxon>Pezizomycotina</taxon>
        <taxon>Dothideomycetes</taxon>
        <taxon>Dothideomycetes incertae sedis</taxon>
        <taxon>Acrospermales</taxon>
        <taxon>Acrospermaceae</taxon>
        <taxon>Pseudovirgaria</taxon>
    </lineage>
</organism>
<protein>
    <recommendedName>
        <fullName evidence="3">Tim44-like domain-containing protein</fullName>
    </recommendedName>
</protein>
<dbReference type="RefSeq" id="XP_033599756.1">
    <property type="nucleotide sequence ID" value="XM_033748228.1"/>
</dbReference>
<dbReference type="Gene3D" id="3.10.450.240">
    <property type="match status" value="1"/>
</dbReference>
<gene>
    <name evidence="1" type="ORF">EJ05DRAFT_511136</name>
</gene>
<sequence length="365" mass="42859">MRTVPSIVYSNYRAFLIMSHTIPRSLWLNRSALKTRPWLYIPNVSRGYSSRKSSGRANALDTRIFPESRYSPRTTEDIQSQQARVQQQYQEMAFDVPFFGDMYVKPSGSDLPSWWQQPKARFAITKLYLIQRIKGQFSILTCWWRYRDLTGWTFKSLIPFYDRIRGTRKAVDLGWSWTSLLPVYNKYQNPLIQKAVKLHMQYFESLASGTPESLKQLKKITTPINYYTLQQFVNRRQSKEKVSWEVTEVLEKPCLVADYAGLLAVPEADEQRLACRECVVRLRTKQQYKRFRRELDGTITTLSSRSFSAKENIVLQQKLYDNEVGEWKVLGFVAEKTPAGFEEDQVNLRKRDAVRQEIQNQVLRA</sequence>
<keyword evidence="2" id="KW-1185">Reference proteome</keyword>
<reference evidence="1" key="1">
    <citation type="journal article" date="2020" name="Stud. Mycol.">
        <title>101 Dothideomycetes genomes: a test case for predicting lifestyles and emergence of pathogens.</title>
        <authorList>
            <person name="Haridas S."/>
            <person name="Albert R."/>
            <person name="Binder M."/>
            <person name="Bloem J."/>
            <person name="Labutti K."/>
            <person name="Salamov A."/>
            <person name="Andreopoulos B."/>
            <person name="Baker S."/>
            <person name="Barry K."/>
            <person name="Bills G."/>
            <person name="Bluhm B."/>
            <person name="Cannon C."/>
            <person name="Castanera R."/>
            <person name="Culley D."/>
            <person name="Daum C."/>
            <person name="Ezra D."/>
            <person name="Gonzalez J."/>
            <person name="Henrissat B."/>
            <person name="Kuo A."/>
            <person name="Liang C."/>
            <person name="Lipzen A."/>
            <person name="Lutzoni F."/>
            <person name="Magnuson J."/>
            <person name="Mondo S."/>
            <person name="Nolan M."/>
            <person name="Ohm R."/>
            <person name="Pangilinan J."/>
            <person name="Park H.-J."/>
            <person name="Ramirez L."/>
            <person name="Alfaro M."/>
            <person name="Sun H."/>
            <person name="Tritt A."/>
            <person name="Yoshinaga Y."/>
            <person name="Zwiers L.-H."/>
            <person name="Turgeon B."/>
            <person name="Goodwin S."/>
            <person name="Spatafora J."/>
            <person name="Crous P."/>
            <person name="Grigoriev I."/>
        </authorList>
    </citation>
    <scope>NUCLEOTIDE SEQUENCE</scope>
    <source>
        <strain evidence="1">CBS 121739</strain>
    </source>
</reference>
<name>A0A6A6W424_9PEZI</name>
<evidence type="ECO:0000313" key="1">
    <source>
        <dbReference type="EMBL" id="KAF2757305.1"/>
    </source>
</evidence>
<evidence type="ECO:0008006" key="3">
    <source>
        <dbReference type="Google" id="ProtNLM"/>
    </source>
</evidence>
<evidence type="ECO:0000313" key="2">
    <source>
        <dbReference type="Proteomes" id="UP000799437"/>
    </source>
</evidence>
<dbReference type="EMBL" id="ML996573">
    <property type="protein sequence ID" value="KAF2757305.1"/>
    <property type="molecule type" value="Genomic_DNA"/>
</dbReference>
<dbReference type="Proteomes" id="UP000799437">
    <property type="component" value="Unassembled WGS sequence"/>
</dbReference>